<dbReference type="InterPro" id="IPR015985">
    <property type="entry name" value="TehB-like_dom"/>
</dbReference>
<dbReference type="Proteomes" id="UP001250932">
    <property type="component" value="Unassembled WGS sequence"/>
</dbReference>
<keyword evidence="9" id="KW-1185">Reference proteome</keyword>
<dbReference type="NCBIfam" id="TIGR00525">
    <property type="entry name" value="folB"/>
    <property type="match status" value="1"/>
</dbReference>
<protein>
    <recommendedName>
        <fullName evidence="6">7,8-dihydroneopterin aldolase</fullName>
        <ecNumber evidence="6">4.1.2.25</ecNumber>
    </recommendedName>
</protein>
<comment type="catalytic activity">
    <reaction evidence="1 6">
        <text>7,8-dihydroneopterin = 6-hydroxymethyl-7,8-dihydropterin + glycolaldehyde</text>
        <dbReference type="Rhea" id="RHEA:10540"/>
        <dbReference type="ChEBI" id="CHEBI:17001"/>
        <dbReference type="ChEBI" id="CHEBI:17071"/>
        <dbReference type="ChEBI" id="CHEBI:44841"/>
        <dbReference type="EC" id="4.1.2.25"/>
    </reaction>
</comment>
<sequence>MDQGLIIEGISFQGHCGVTPEERSSPQPLLVDLEFSCSSEDAIQTDMLAKTIDYAQVSDRVVDIGRSEECALIETLADRISRVLLAEFPIDTLRIWVRKAKPPLTHVLGSVGVRLTYRRSQLSQIVEMGGSRPSSFLVKYASQIPPGRVLDLACGTGRHALYLAKQGYEVVGLDRNTEALAALSKAAQERHLPNVKGWELDLEVDSENPPSLGNNEFSGVLVFNYLYRPIFSSLLKALKPKGILIYETFIIDNHHQYQHPRRKEFCLEHNELLQLATGMRVLHYEEGQHPDPIGTSPPYTARLVAQKV</sequence>
<dbReference type="Gene3D" id="3.40.50.150">
    <property type="entry name" value="Vaccinia Virus protein VP39"/>
    <property type="match status" value="1"/>
</dbReference>
<evidence type="ECO:0000313" key="8">
    <source>
        <dbReference type="EMBL" id="MDT7041935.1"/>
    </source>
</evidence>
<dbReference type="Pfam" id="PF03848">
    <property type="entry name" value="TehB"/>
    <property type="match status" value="1"/>
</dbReference>
<name>A0ABU3K689_9BACT</name>
<dbReference type="RefSeq" id="WP_313832280.1">
    <property type="nucleotide sequence ID" value="NZ_JAQOUE010000001.1"/>
</dbReference>
<feature type="domain" description="Dihydroneopterin aldolase/epimerase" evidence="7">
    <location>
        <begin position="5"/>
        <end position="117"/>
    </location>
</feature>
<keyword evidence="4 6" id="KW-0289">Folate biosynthesis</keyword>
<dbReference type="SUPFAM" id="SSF55620">
    <property type="entry name" value="Tetrahydrobiopterin biosynthesis enzymes-like"/>
    <property type="match status" value="1"/>
</dbReference>
<evidence type="ECO:0000259" key="7">
    <source>
        <dbReference type="SMART" id="SM00905"/>
    </source>
</evidence>
<dbReference type="PANTHER" id="PTHR42844:SF1">
    <property type="entry name" value="DIHYDRONEOPTERIN ALDOLASE 1-RELATED"/>
    <property type="match status" value="1"/>
</dbReference>
<dbReference type="InterPro" id="IPR006157">
    <property type="entry name" value="FolB_dom"/>
</dbReference>
<evidence type="ECO:0000256" key="2">
    <source>
        <dbReference type="ARBA" id="ARBA00005013"/>
    </source>
</evidence>
<dbReference type="SUPFAM" id="SSF53335">
    <property type="entry name" value="S-adenosyl-L-methionine-dependent methyltransferases"/>
    <property type="match status" value="1"/>
</dbReference>
<comment type="function">
    <text evidence="6">Catalyzes the conversion of 7,8-dihydroneopterin to 6-hydroxymethyl-7,8-dihydropterin.</text>
</comment>
<keyword evidence="5 6" id="KW-0456">Lyase</keyword>
<dbReference type="NCBIfam" id="TIGR00526">
    <property type="entry name" value="folB_dom"/>
    <property type="match status" value="1"/>
</dbReference>
<dbReference type="EMBL" id="JAQOUE010000001">
    <property type="protein sequence ID" value="MDT7041935.1"/>
    <property type="molecule type" value="Genomic_DNA"/>
</dbReference>
<reference evidence="8 9" key="1">
    <citation type="journal article" date="2023" name="ISME J.">
        <title>Cultivation and genomic characterization of novel and ubiquitous marine nitrite-oxidizing bacteria from the Nitrospirales.</title>
        <authorList>
            <person name="Mueller A.J."/>
            <person name="Daebeler A."/>
            <person name="Herbold C.W."/>
            <person name="Kirkegaard R.H."/>
            <person name="Daims H."/>
        </authorList>
    </citation>
    <scope>NUCLEOTIDE SEQUENCE [LARGE SCALE GENOMIC DNA]</scope>
    <source>
        <strain evidence="8 9">EB</strain>
    </source>
</reference>
<accession>A0ABU3K689</accession>
<evidence type="ECO:0000313" key="9">
    <source>
        <dbReference type="Proteomes" id="UP001250932"/>
    </source>
</evidence>
<comment type="similarity">
    <text evidence="3 6">Belongs to the DHNA family.</text>
</comment>
<dbReference type="InterPro" id="IPR029063">
    <property type="entry name" value="SAM-dependent_MTases_sf"/>
</dbReference>
<comment type="caution">
    <text evidence="8">The sequence shown here is derived from an EMBL/GenBank/DDBJ whole genome shotgun (WGS) entry which is preliminary data.</text>
</comment>
<evidence type="ECO:0000256" key="1">
    <source>
        <dbReference type="ARBA" id="ARBA00001353"/>
    </source>
</evidence>
<dbReference type="EC" id="4.1.2.25" evidence="6"/>
<organism evidence="8 9">
    <name type="scientific">Candidatus Nitronereus thalassa</name>
    <dbReference type="NCBI Taxonomy" id="3020898"/>
    <lineage>
        <taxon>Bacteria</taxon>
        <taxon>Pseudomonadati</taxon>
        <taxon>Nitrospirota</taxon>
        <taxon>Nitrospiria</taxon>
        <taxon>Nitrospirales</taxon>
        <taxon>Nitrospiraceae</taxon>
        <taxon>Candidatus Nitronereus</taxon>
    </lineage>
</organism>
<dbReference type="Gene3D" id="3.30.1130.10">
    <property type="match status" value="1"/>
</dbReference>
<dbReference type="SMART" id="SM00905">
    <property type="entry name" value="FolB"/>
    <property type="match status" value="1"/>
</dbReference>
<evidence type="ECO:0000256" key="3">
    <source>
        <dbReference type="ARBA" id="ARBA00005708"/>
    </source>
</evidence>
<dbReference type="CDD" id="cd02440">
    <property type="entry name" value="AdoMet_MTases"/>
    <property type="match status" value="1"/>
</dbReference>
<gene>
    <name evidence="8" type="primary">folB</name>
    <name evidence="8" type="ORF">PPG34_06190</name>
</gene>
<dbReference type="InterPro" id="IPR006156">
    <property type="entry name" value="Dihydroneopterin_aldolase"/>
</dbReference>
<evidence type="ECO:0000256" key="5">
    <source>
        <dbReference type="ARBA" id="ARBA00023239"/>
    </source>
</evidence>
<dbReference type="InterPro" id="IPR043133">
    <property type="entry name" value="GTP-CH-I_C/QueF"/>
</dbReference>
<dbReference type="PANTHER" id="PTHR42844">
    <property type="entry name" value="DIHYDRONEOPTERIN ALDOLASE 1-RELATED"/>
    <property type="match status" value="1"/>
</dbReference>
<dbReference type="Pfam" id="PF02152">
    <property type="entry name" value="FolB"/>
    <property type="match status" value="1"/>
</dbReference>
<evidence type="ECO:0000256" key="6">
    <source>
        <dbReference type="RuleBase" id="RU362079"/>
    </source>
</evidence>
<dbReference type="GO" id="GO:0004150">
    <property type="term" value="F:dihydroneopterin aldolase activity"/>
    <property type="evidence" value="ECO:0007669"/>
    <property type="project" value="UniProtKB-EC"/>
</dbReference>
<comment type="pathway">
    <text evidence="2 6">Cofactor biosynthesis; tetrahydrofolate biosynthesis; 2-amino-4-hydroxy-6-hydroxymethyl-7,8-dihydropteridine diphosphate from 7,8-dihydroneopterin triphosphate: step 3/4.</text>
</comment>
<evidence type="ECO:0000256" key="4">
    <source>
        <dbReference type="ARBA" id="ARBA00022909"/>
    </source>
</evidence>
<proteinExistence type="inferred from homology"/>